<dbReference type="PANTHER" id="PTHR11849:SF190">
    <property type="entry name" value="ETS-DOMAIN PROTEIN"/>
    <property type="match status" value="1"/>
</dbReference>
<dbReference type="InterPro" id="IPR036390">
    <property type="entry name" value="WH_DNA-bd_sf"/>
</dbReference>
<proteinExistence type="inferred from homology"/>
<evidence type="ECO:0000256" key="2">
    <source>
        <dbReference type="ARBA" id="ARBA00023125"/>
    </source>
</evidence>
<evidence type="ECO:0000313" key="6">
    <source>
        <dbReference type="EMBL" id="CEK68368.1"/>
    </source>
</evidence>
<dbReference type="PRINTS" id="PR00454">
    <property type="entry name" value="ETSDOMAIN"/>
</dbReference>
<evidence type="ECO:0000256" key="3">
    <source>
        <dbReference type="RuleBase" id="RU004019"/>
    </source>
</evidence>
<dbReference type="AlphaFoldDB" id="A0A0B6ZIL1"/>
<evidence type="ECO:0000256" key="1">
    <source>
        <dbReference type="ARBA" id="ARBA00005562"/>
    </source>
</evidence>
<dbReference type="GO" id="GO:0005634">
    <property type="term" value="C:nucleus"/>
    <property type="evidence" value="ECO:0007669"/>
    <property type="project" value="UniProtKB-SubCell"/>
</dbReference>
<name>A0A0B6ZIL1_9EUPU</name>
<dbReference type="PANTHER" id="PTHR11849">
    <property type="entry name" value="ETS"/>
    <property type="match status" value="1"/>
</dbReference>
<dbReference type="SMART" id="SM00413">
    <property type="entry name" value="ETS"/>
    <property type="match status" value="1"/>
</dbReference>
<comment type="similarity">
    <text evidence="1 3">Belongs to the ETS family.</text>
</comment>
<evidence type="ECO:0000259" key="5">
    <source>
        <dbReference type="PROSITE" id="PS50061"/>
    </source>
</evidence>
<organism evidence="6">
    <name type="scientific">Arion vulgaris</name>
    <dbReference type="NCBI Taxonomy" id="1028688"/>
    <lineage>
        <taxon>Eukaryota</taxon>
        <taxon>Metazoa</taxon>
        <taxon>Spiralia</taxon>
        <taxon>Lophotrochozoa</taxon>
        <taxon>Mollusca</taxon>
        <taxon>Gastropoda</taxon>
        <taxon>Heterobranchia</taxon>
        <taxon>Euthyneura</taxon>
        <taxon>Panpulmonata</taxon>
        <taxon>Eupulmonata</taxon>
        <taxon>Stylommatophora</taxon>
        <taxon>Helicina</taxon>
        <taxon>Arionoidea</taxon>
        <taxon>Arionidae</taxon>
        <taxon>Arion</taxon>
    </lineage>
</organism>
<keyword evidence="3" id="KW-0539">Nucleus</keyword>
<dbReference type="InterPro" id="IPR000418">
    <property type="entry name" value="Ets_dom"/>
</dbReference>
<protein>
    <recommendedName>
        <fullName evidence="5">ETS domain-containing protein</fullName>
    </recommendedName>
</protein>
<dbReference type="Gene3D" id="1.10.10.10">
    <property type="entry name" value="Winged helix-like DNA-binding domain superfamily/Winged helix DNA-binding domain"/>
    <property type="match status" value="1"/>
</dbReference>
<feature type="region of interest" description="Disordered" evidence="4">
    <location>
        <begin position="95"/>
        <end position="137"/>
    </location>
</feature>
<comment type="subcellular location">
    <subcellularLocation>
        <location evidence="3">Nucleus</location>
    </subcellularLocation>
</comment>
<dbReference type="SUPFAM" id="SSF46785">
    <property type="entry name" value="Winged helix' DNA-binding domain"/>
    <property type="match status" value="1"/>
</dbReference>
<gene>
    <name evidence="6" type="primary">ORF66096</name>
</gene>
<sequence>MFSCCSEPLDLRIESKKTESRTAWLQEDFRGGYGNSSFENASFHYVPNGNITDTTPYTARQCADLHHESPMLDEGFDETFIPEEKLPYFTIIQQPTDSDRESHSSHSFSSDPKEKKKSIKKSLPPVEKERRKPGRKPGQVSNVLHLWEFIRDLLHSIDSQGIIDWISKEDGVFHVKNSTEVARLWGEKKKNKKQMTYEKLSRSLRYSRLEGYFANLPKDKNYPKKLCFKFGPKSKNWR</sequence>
<accession>A0A0B6ZIL1</accession>
<dbReference type="InterPro" id="IPR036388">
    <property type="entry name" value="WH-like_DNA-bd_sf"/>
</dbReference>
<dbReference type="GO" id="GO:0043565">
    <property type="term" value="F:sequence-specific DNA binding"/>
    <property type="evidence" value="ECO:0007669"/>
    <property type="project" value="InterPro"/>
</dbReference>
<dbReference type="EMBL" id="HACG01021503">
    <property type="protein sequence ID" value="CEK68368.1"/>
    <property type="molecule type" value="Transcribed_RNA"/>
</dbReference>
<dbReference type="InterPro" id="IPR046328">
    <property type="entry name" value="ETS_fam"/>
</dbReference>
<dbReference type="GO" id="GO:0000981">
    <property type="term" value="F:DNA-binding transcription factor activity, RNA polymerase II-specific"/>
    <property type="evidence" value="ECO:0007669"/>
    <property type="project" value="TreeGrafter"/>
</dbReference>
<keyword evidence="2 3" id="KW-0238">DNA-binding</keyword>
<evidence type="ECO:0000256" key="4">
    <source>
        <dbReference type="SAM" id="MobiDB-lite"/>
    </source>
</evidence>
<dbReference type="PROSITE" id="PS50061">
    <property type="entry name" value="ETS_DOMAIN_3"/>
    <property type="match status" value="1"/>
</dbReference>
<feature type="domain" description="ETS" evidence="5">
    <location>
        <begin position="144"/>
        <end position="231"/>
    </location>
</feature>
<dbReference type="GO" id="GO:0030154">
    <property type="term" value="P:cell differentiation"/>
    <property type="evidence" value="ECO:0007669"/>
    <property type="project" value="TreeGrafter"/>
</dbReference>
<reference evidence="6" key="1">
    <citation type="submission" date="2014-12" db="EMBL/GenBank/DDBJ databases">
        <title>Insight into the proteome of Arion vulgaris.</title>
        <authorList>
            <person name="Aradska J."/>
            <person name="Bulat T."/>
            <person name="Smidak R."/>
            <person name="Sarate P."/>
            <person name="Gangsoo J."/>
            <person name="Sialana F."/>
            <person name="Bilban M."/>
            <person name="Lubec G."/>
        </authorList>
    </citation>
    <scope>NUCLEOTIDE SEQUENCE</scope>
    <source>
        <tissue evidence="6">Skin</tissue>
    </source>
</reference>
<dbReference type="Pfam" id="PF00178">
    <property type="entry name" value="Ets"/>
    <property type="match status" value="1"/>
</dbReference>